<dbReference type="RefSeq" id="XP_054836352.1">
    <property type="nucleotide sequence ID" value="XM_054980377.1"/>
</dbReference>
<evidence type="ECO:0000256" key="2">
    <source>
        <dbReference type="ARBA" id="ARBA00004123"/>
    </source>
</evidence>
<evidence type="ECO:0000259" key="9">
    <source>
        <dbReference type="Pfam" id="PF13359"/>
    </source>
</evidence>
<dbReference type="PANTHER" id="PTHR22930:SF276">
    <property type="entry name" value="KRAB DOMAIN-CONTAINING PROTEIN"/>
    <property type="match status" value="1"/>
</dbReference>
<keyword evidence="4" id="KW-0540">Nuclease</keyword>
<dbReference type="GO" id="GO:0016787">
    <property type="term" value="F:hydrolase activity"/>
    <property type="evidence" value="ECO:0007669"/>
    <property type="project" value="UniProtKB-KW"/>
</dbReference>
<dbReference type="GeneID" id="129330346"/>
<feature type="chain" id="PRO_5041636991" evidence="8">
    <location>
        <begin position="26"/>
        <end position="433"/>
    </location>
</feature>
<dbReference type="PANTHER" id="PTHR22930">
    <property type="match status" value="1"/>
</dbReference>
<dbReference type="InterPro" id="IPR045249">
    <property type="entry name" value="HARBI1-like"/>
</dbReference>
<evidence type="ECO:0000256" key="8">
    <source>
        <dbReference type="SAM" id="SignalP"/>
    </source>
</evidence>
<evidence type="ECO:0000313" key="10">
    <source>
        <dbReference type="Proteomes" id="UP001190640"/>
    </source>
</evidence>
<dbReference type="Pfam" id="PF13359">
    <property type="entry name" value="DDE_Tnp_4"/>
    <property type="match status" value="1"/>
</dbReference>
<evidence type="ECO:0000313" key="11">
    <source>
        <dbReference type="RefSeq" id="XP_054836352.1"/>
    </source>
</evidence>
<evidence type="ECO:0000256" key="5">
    <source>
        <dbReference type="ARBA" id="ARBA00022723"/>
    </source>
</evidence>
<protein>
    <submittedName>
        <fullName evidence="11">Nuclease HARBI1</fullName>
    </submittedName>
</protein>
<organism evidence="10 11">
    <name type="scientific">Eublepharis macularius</name>
    <name type="common">Leopard gecko</name>
    <name type="synonym">Cyrtodactylus macularius</name>
    <dbReference type="NCBI Taxonomy" id="481883"/>
    <lineage>
        <taxon>Eukaryota</taxon>
        <taxon>Metazoa</taxon>
        <taxon>Chordata</taxon>
        <taxon>Craniata</taxon>
        <taxon>Vertebrata</taxon>
        <taxon>Euteleostomi</taxon>
        <taxon>Lepidosauria</taxon>
        <taxon>Squamata</taxon>
        <taxon>Bifurcata</taxon>
        <taxon>Gekkota</taxon>
        <taxon>Eublepharidae</taxon>
        <taxon>Eublepharinae</taxon>
        <taxon>Eublepharis</taxon>
    </lineage>
</organism>
<dbReference type="AlphaFoldDB" id="A0AA97JFK3"/>
<keyword evidence="8" id="KW-0732">Signal</keyword>
<dbReference type="InterPro" id="IPR027806">
    <property type="entry name" value="HARBI1_dom"/>
</dbReference>
<dbReference type="Proteomes" id="UP001190640">
    <property type="component" value="Chromosome 5"/>
</dbReference>
<reference evidence="11" key="1">
    <citation type="submission" date="2025-08" db="UniProtKB">
        <authorList>
            <consortium name="RefSeq"/>
        </authorList>
    </citation>
    <scope>IDENTIFICATION</scope>
    <source>
        <tissue evidence="11">Blood</tissue>
    </source>
</reference>
<evidence type="ECO:0000256" key="4">
    <source>
        <dbReference type="ARBA" id="ARBA00022722"/>
    </source>
</evidence>
<evidence type="ECO:0000256" key="6">
    <source>
        <dbReference type="ARBA" id="ARBA00022801"/>
    </source>
</evidence>
<dbReference type="GO" id="GO:0005634">
    <property type="term" value="C:nucleus"/>
    <property type="evidence" value="ECO:0007669"/>
    <property type="project" value="UniProtKB-SubCell"/>
</dbReference>
<keyword evidence="10" id="KW-1185">Reference proteome</keyword>
<name>A0AA97JFK3_EUBMA</name>
<evidence type="ECO:0000256" key="1">
    <source>
        <dbReference type="ARBA" id="ARBA00001968"/>
    </source>
</evidence>
<evidence type="ECO:0000256" key="7">
    <source>
        <dbReference type="ARBA" id="ARBA00023242"/>
    </source>
</evidence>
<gene>
    <name evidence="11" type="primary">LOC129330346</name>
</gene>
<feature type="domain" description="DDE Tnp4" evidence="9">
    <location>
        <begin position="214"/>
        <end position="376"/>
    </location>
</feature>
<evidence type="ECO:0000256" key="3">
    <source>
        <dbReference type="ARBA" id="ARBA00006958"/>
    </source>
</evidence>
<keyword evidence="6" id="KW-0378">Hydrolase</keyword>
<comment type="similarity">
    <text evidence="3">Belongs to the HARBI1 family.</text>
</comment>
<comment type="cofactor">
    <cofactor evidence="1">
        <name>a divalent metal cation</name>
        <dbReference type="ChEBI" id="CHEBI:60240"/>
    </cofactor>
</comment>
<dbReference type="GO" id="GO:0004518">
    <property type="term" value="F:nuclease activity"/>
    <property type="evidence" value="ECO:0007669"/>
    <property type="project" value="UniProtKB-KW"/>
</dbReference>
<dbReference type="GO" id="GO:0046872">
    <property type="term" value="F:metal ion binding"/>
    <property type="evidence" value="ECO:0007669"/>
    <property type="project" value="UniProtKB-KW"/>
</dbReference>
<accession>A0AA97JFK3</accession>
<sequence>MFAVKALILAWLQIILIYLRRSIEATNSFWLRVVKRRRTRHSSWALHDIHQQPQRVHRSSRARARARWIALAGIRVPRRYWVYPRSNDWWDNFVTAIWDDELWIQNFRMARSTFNELVACIGPRLARQDTRLRRAIPVEKRVAIAIWYLANCYHYRGCMNQFGVGLSTVAGIVLEVCFAIKAELLSKLVCLGQDVAKIMAGFQQLGFPHCIGAVDGTHIAICQFKGRGHEYSNRKKFNSILIQGTVDHTGRFIDVEVGWSGRNHDAFVFANSAICEAMDAGAFVPGNPCLTLEGVAVPPLIISDAAYPMRRWLMKPYGTPSTPAERHFNKCLTRSRNVVEHAFGRLKGRWRCLRSCLLVAEENVTSIAVACVVLHNLCEQKGHGYVEDDAPLQQVQLTEDQPSVPVWPRRHLEQGKVVRDVLARHMLSQVQHQ</sequence>
<keyword evidence="5" id="KW-0479">Metal-binding</keyword>
<proteinExistence type="inferred from homology"/>
<dbReference type="KEGG" id="emc:129330346"/>
<keyword evidence="7" id="KW-0539">Nucleus</keyword>
<comment type="subcellular location">
    <subcellularLocation>
        <location evidence="2">Nucleus</location>
    </subcellularLocation>
</comment>
<feature type="signal peptide" evidence="8">
    <location>
        <begin position="1"/>
        <end position="25"/>
    </location>
</feature>